<protein>
    <recommendedName>
        <fullName evidence="5">HAP1 N-terminal domain-containing protein</fullName>
    </recommendedName>
</protein>
<evidence type="ECO:0000259" key="5">
    <source>
        <dbReference type="SMART" id="SM01424"/>
    </source>
</evidence>
<evidence type="ECO:0000313" key="7">
    <source>
        <dbReference type="Proteomes" id="UP000792457"/>
    </source>
</evidence>
<dbReference type="GO" id="GO:0048311">
    <property type="term" value="P:mitochondrion distribution"/>
    <property type="evidence" value="ECO:0007669"/>
    <property type="project" value="TreeGrafter"/>
</dbReference>
<evidence type="ECO:0000256" key="3">
    <source>
        <dbReference type="ARBA" id="ARBA00023128"/>
    </source>
</evidence>
<dbReference type="InterPro" id="IPR006933">
    <property type="entry name" value="HAP1_N"/>
</dbReference>
<dbReference type="InterPro" id="IPR051946">
    <property type="entry name" value="Intracell_Traff-Reg"/>
</dbReference>
<keyword evidence="2 4" id="KW-0175">Coiled coil</keyword>
<dbReference type="GO" id="GO:0005739">
    <property type="term" value="C:mitochondrion"/>
    <property type="evidence" value="ECO:0007669"/>
    <property type="project" value="UniProtKB-SubCell"/>
</dbReference>
<dbReference type="PANTHER" id="PTHR15751">
    <property type="entry name" value="TRAFFICKING KINESIN-BINDING PROTEIN"/>
    <property type="match status" value="1"/>
</dbReference>
<comment type="subcellular location">
    <subcellularLocation>
        <location evidence="1">Mitochondrion</location>
    </subcellularLocation>
</comment>
<gene>
    <name evidence="6" type="ORF">J437_LFUL016495</name>
</gene>
<accession>A0A8K0P7R5</accession>
<dbReference type="SMART" id="SM01424">
    <property type="entry name" value="HAP1_N"/>
    <property type="match status" value="1"/>
</dbReference>
<dbReference type="Pfam" id="PF04849">
    <property type="entry name" value="HAP1_N"/>
    <property type="match status" value="1"/>
</dbReference>
<dbReference type="Proteomes" id="UP000792457">
    <property type="component" value="Unassembled WGS sequence"/>
</dbReference>
<feature type="non-terminal residue" evidence="6">
    <location>
        <position position="127"/>
    </location>
</feature>
<evidence type="ECO:0000256" key="1">
    <source>
        <dbReference type="ARBA" id="ARBA00004173"/>
    </source>
</evidence>
<feature type="domain" description="HAP1 N-terminal" evidence="5">
    <location>
        <begin position="20"/>
        <end position="127"/>
    </location>
</feature>
<reference evidence="6" key="1">
    <citation type="submission" date="2013-04" db="EMBL/GenBank/DDBJ databases">
        <authorList>
            <person name="Qu J."/>
            <person name="Murali S.C."/>
            <person name="Bandaranaike D."/>
            <person name="Bellair M."/>
            <person name="Blankenburg K."/>
            <person name="Chao H."/>
            <person name="Dinh H."/>
            <person name="Doddapaneni H."/>
            <person name="Downs B."/>
            <person name="Dugan-Rocha S."/>
            <person name="Elkadiri S."/>
            <person name="Gnanaolivu R.D."/>
            <person name="Hernandez B."/>
            <person name="Javaid M."/>
            <person name="Jayaseelan J.C."/>
            <person name="Lee S."/>
            <person name="Li M."/>
            <person name="Ming W."/>
            <person name="Munidasa M."/>
            <person name="Muniz J."/>
            <person name="Nguyen L."/>
            <person name="Ongeri F."/>
            <person name="Osuji N."/>
            <person name="Pu L.-L."/>
            <person name="Puazo M."/>
            <person name="Qu C."/>
            <person name="Quiroz J."/>
            <person name="Raj R."/>
            <person name="Weissenberger G."/>
            <person name="Xin Y."/>
            <person name="Zou X."/>
            <person name="Han Y."/>
            <person name="Richards S."/>
            <person name="Worley K."/>
            <person name="Muzny D."/>
            <person name="Gibbs R."/>
        </authorList>
    </citation>
    <scope>NUCLEOTIDE SEQUENCE</scope>
    <source>
        <strain evidence="6">Sampled in the wild</strain>
    </source>
</reference>
<keyword evidence="7" id="KW-1185">Reference proteome</keyword>
<comment type="caution">
    <text evidence="6">The sequence shown here is derived from an EMBL/GenBank/DDBJ whole genome shotgun (WGS) entry which is preliminary data.</text>
</comment>
<evidence type="ECO:0000256" key="4">
    <source>
        <dbReference type="SAM" id="Coils"/>
    </source>
</evidence>
<dbReference type="GO" id="GO:0047496">
    <property type="term" value="P:vesicle transport along microtubule"/>
    <property type="evidence" value="ECO:0007669"/>
    <property type="project" value="TreeGrafter"/>
</dbReference>
<keyword evidence="3" id="KW-0496">Mitochondrion</keyword>
<feature type="coiled-coil region" evidence="4">
    <location>
        <begin position="44"/>
        <end position="102"/>
    </location>
</feature>
<evidence type="ECO:0000313" key="6">
    <source>
        <dbReference type="EMBL" id="KAG8236272.1"/>
    </source>
</evidence>
<name>A0A8K0P7R5_LADFU</name>
<dbReference type="OrthoDB" id="10067624at2759"/>
<proteinExistence type="predicted"/>
<reference evidence="6" key="2">
    <citation type="submission" date="2017-10" db="EMBL/GenBank/DDBJ databases">
        <title>Ladona fulva Genome sequencing and assembly.</title>
        <authorList>
            <person name="Murali S."/>
            <person name="Richards S."/>
            <person name="Bandaranaike D."/>
            <person name="Bellair M."/>
            <person name="Blankenburg K."/>
            <person name="Chao H."/>
            <person name="Dinh H."/>
            <person name="Doddapaneni H."/>
            <person name="Dugan-Rocha S."/>
            <person name="Elkadiri S."/>
            <person name="Gnanaolivu R."/>
            <person name="Hernandez B."/>
            <person name="Skinner E."/>
            <person name="Javaid M."/>
            <person name="Lee S."/>
            <person name="Li M."/>
            <person name="Ming W."/>
            <person name="Munidasa M."/>
            <person name="Muniz J."/>
            <person name="Nguyen L."/>
            <person name="Hughes D."/>
            <person name="Osuji N."/>
            <person name="Pu L.-L."/>
            <person name="Puazo M."/>
            <person name="Qu C."/>
            <person name="Quiroz J."/>
            <person name="Raj R."/>
            <person name="Weissenberger G."/>
            <person name="Xin Y."/>
            <person name="Zou X."/>
            <person name="Han Y."/>
            <person name="Worley K."/>
            <person name="Muzny D."/>
            <person name="Gibbs R."/>
        </authorList>
    </citation>
    <scope>NUCLEOTIDE SEQUENCE</scope>
    <source>
        <strain evidence="6">Sampled in the wild</strain>
    </source>
</reference>
<dbReference type="GO" id="GO:0031410">
    <property type="term" value="C:cytoplasmic vesicle"/>
    <property type="evidence" value="ECO:0007669"/>
    <property type="project" value="TreeGrafter"/>
</dbReference>
<dbReference type="PANTHER" id="PTHR15751:SF12">
    <property type="entry name" value="TRAFFICKING KINESIN-BINDING PROTEIN MILT"/>
    <property type="match status" value="1"/>
</dbReference>
<evidence type="ECO:0000256" key="2">
    <source>
        <dbReference type="ARBA" id="ARBA00023054"/>
    </source>
</evidence>
<dbReference type="EMBL" id="KZ309004">
    <property type="protein sequence ID" value="KAG8236272.1"/>
    <property type="molecule type" value="Genomic_DNA"/>
</dbReference>
<dbReference type="GO" id="GO:0017022">
    <property type="term" value="F:myosin binding"/>
    <property type="evidence" value="ECO:0007669"/>
    <property type="project" value="TreeGrafter"/>
</dbReference>
<dbReference type="AlphaFoldDB" id="A0A8K0P7R5"/>
<organism evidence="6 7">
    <name type="scientific">Ladona fulva</name>
    <name type="common">Scarce chaser dragonfly</name>
    <name type="synonym">Libellula fulva</name>
    <dbReference type="NCBI Taxonomy" id="123851"/>
    <lineage>
        <taxon>Eukaryota</taxon>
        <taxon>Metazoa</taxon>
        <taxon>Ecdysozoa</taxon>
        <taxon>Arthropoda</taxon>
        <taxon>Hexapoda</taxon>
        <taxon>Insecta</taxon>
        <taxon>Pterygota</taxon>
        <taxon>Palaeoptera</taxon>
        <taxon>Odonata</taxon>
        <taxon>Epiprocta</taxon>
        <taxon>Anisoptera</taxon>
        <taxon>Libelluloidea</taxon>
        <taxon>Libellulidae</taxon>
        <taxon>Ladona</taxon>
    </lineage>
</organism>
<dbReference type="GO" id="GO:0006605">
    <property type="term" value="P:protein targeting"/>
    <property type="evidence" value="ECO:0007669"/>
    <property type="project" value="TreeGrafter"/>
</dbReference>
<sequence>MLASVSPVLDAIIRLQGGSMEWSPASFYRPEWLNIAEILCANRVNQMTRTYDDVEAMRRLLEEKEKDLELTARIGKELLERNQELKAQVLSLQAENRSAHESNTQLKHELHQKTQILHALTSDEDGE</sequence>